<comment type="caution">
    <text evidence="2">The sequence shown here is derived from an EMBL/GenBank/DDBJ whole genome shotgun (WGS) entry which is preliminary data.</text>
</comment>
<dbReference type="InterPro" id="IPR015943">
    <property type="entry name" value="WD40/YVTN_repeat-like_dom_sf"/>
</dbReference>
<dbReference type="EMBL" id="JAHESD010000055">
    <property type="protein sequence ID" value="MBT1705420.1"/>
    <property type="molecule type" value="Genomic_DNA"/>
</dbReference>
<accession>A0ABS5VVF3</accession>
<proteinExistence type="predicted"/>
<reference evidence="2 3" key="1">
    <citation type="submission" date="2021-05" db="EMBL/GenBank/DDBJ databases">
        <title>A Polyphasic approach of four new species of the genus Ohtaekwangia: Ohtaekwangia histidinii sp. nov., Ohtaekwangia cretensis sp. nov., Ohtaekwangia indiensis sp. nov., Ohtaekwangia reichenbachii sp. nov. from diverse environment.</title>
        <authorList>
            <person name="Octaviana S."/>
        </authorList>
    </citation>
    <scope>NUCLEOTIDE SEQUENCE [LARGE SCALE GENOMIC DNA]</scope>
    <source>
        <strain evidence="2 3">PWU20</strain>
    </source>
</reference>
<organism evidence="2 3">
    <name type="scientific">Chryseosolibacter indicus</name>
    <dbReference type="NCBI Taxonomy" id="2782351"/>
    <lineage>
        <taxon>Bacteria</taxon>
        <taxon>Pseudomonadati</taxon>
        <taxon>Bacteroidota</taxon>
        <taxon>Cytophagia</taxon>
        <taxon>Cytophagales</taxon>
        <taxon>Chryseotaleaceae</taxon>
        <taxon>Chryseosolibacter</taxon>
    </lineage>
</organism>
<dbReference type="InterPro" id="IPR002372">
    <property type="entry name" value="PQQ_rpt_dom"/>
</dbReference>
<dbReference type="SUPFAM" id="SSF50998">
    <property type="entry name" value="Quinoprotein alcohol dehydrogenase-like"/>
    <property type="match status" value="1"/>
</dbReference>
<dbReference type="InterPro" id="IPR011047">
    <property type="entry name" value="Quinoprotein_ADH-like_sf"/>
</dbReference>
<evidence type="ECO:0000259" key="1">
    <source>
        <dbReference type="Pfam" id="PF13360"/>
    </source>
</evidence>
<protein>
    <submittedName>
        <fullName evidence="2">PQQ-binding-like beta-propeller repeat protein</fullName>
    </submittedName>
</protein>
<dbReference type="Pfam" id="PF13360">
    <property type="entry name" value="PQQ_2"/>
    <property type="match status" value="1"/>
</dbReference>
<dbReference type="RefSeq" id="WP_254155367.1">
    <property type="nucleotide sequence ID" value="NZ_JAHESD010000055.1"/>
</dbReference>
<gene>
    <name evidence="2" type="ORF">KK060_19170</name>
</gene>
<keyword evidence="3" id="KW-1185">Reference proteome</keyword>
<evidence type="ECO:0000313" key="2">
    <source>
        <dbReference type="EMBL" id="MBT1705420.1"/>
    </source>
</evidence>
<feature type="domain" description="Pyrrolo-quinoline quinone repeat" evidence="1">
    <location>
        <begin position="142"/>
        <end position="288"/>
    </location>
</feature>
<sequence length="347" mass="40159">MWKLIKDVRGVPSVVFIDSTVLGPIFKRSSKIVHEDNDFEVIWEKNFDTLFHVKPFNESCLLIQQVNGEGVSFLSKENGEIVTEVLGKLYLHSSYVFEQGCLIRSESKSYKLIRHNGEIEDSVLPKDKIFSFNSGPYFISYYLTTIACYHIENGSMQWSIDTNRLKYSSGKKIDVPFFLTAIRNVMVAVFTSHIAAFDVLTGEVLWELPKGASYLCIVDGEKLFLLAGFNELYVVNCLTGDILRETEIYIKNTKRNKSITYKNLMDDPFKSNFVQDENYLYFCLRTVQSIVTIDKRKLSVSDHYYMSTVTPADMYNYDIVLLNNKRLFVPFFLELTKENTLQVYERT</sequence>
<dbReference type="Proteomes" id="UP000772618">
    <property type="component" value="Unassembled WGS sequence"/>
</dbReference>
<dbReference type="Gene3D" id="2.130.10.10">
    <property type="entry name" value="YVTN repeat-like/Quinoprotein amine dehydrogenase"/>
    <property type="match status" value="1"/>
</dbReference>
<evidence type="ECO:0000313" key="3">
    <source>
        <dbReference type="Proteomes" id="UP000772618"/>
    </source>
</evidence>
<name>A0ABS5VVF3_9BACT</name>